<keyword evidence="3" id="KW-1185">Reference proteome</keyword>
<protein>
    <recommendedName>
        <fullName evidence="1">N-acetyltransferase domain-containing protein</fullName>
    </recommendedName>
</protein>
<evidence type="ECO:0000259" key="1">
    <source>
        <dbReference type="Pfam" id="PF13673"/>
    </source>
</evidence>
<dbReference type="Pfam" id="PF13673">
    <property type="entry name" value="Acetyltransf_10"/>
    <property type="match status" value="1"/>
</dbReference>
<dbReference type="InterPro" id="IPR000182">
    <property type="entry name" value="GNAT_dom"/>
</dbReference>
<gene>
    <name evidence="2" type="ORF">CONPUDRAFT_54556</name>
</gene>
<dbReference type="OMA" id="HYLTIHA"/>
<comment type="caution">
    <text evidence="2">The sequence shown here is derived from an EMBL/GenBank/DDBJ whole genome shotgun (WGS) entry which is preliminary data.</text>
</comment>
<dbReference type="EMBL" id="JH711577">
    <property type="protein sequence ID" value="EIW82280.1"/>
    <property type="molecule type" value="Genomic_DNA"/>
</dbReference>
<proteinExistence type="predicted"/>
<organism evidence="2 3">
    <name type="scientific">Coniophora puteana (strain RWD-64-598)</name>
    <name type="common">Brown rot fungus</name>
    <dbReference type="NCBI Taxonomy" id="741705"/>
    <lineage>
        <taxon>Eukaryota</taxon>
        <taxon>Fungi</taxon>
        <taxon>Dikarya</taxon>
        <taxon>Basidiomycota</taxon>
        <taxon>Agaricomycotina</taxon>
        <taxon>Agaricomycetes</taxon>
        <taxon>Agaricomycetidae</taxon>
        <taxon>Boletales</taxon>
        <taxon>Coniophorineae</taxon>
        <taxon>Coniophoraceae</taxon>
        <taxon>Coniophora</taxon>
    </lineage>
</organism>
<dbReference type="KEGG" id="cput:CONPUDRAFT_54556"/>
<dbReference type="UniPathway" id="UPA00113">
    <property type="reaction ID" value="UER00529"/>
</dbReference>
<accession>A0A5M3MT64</accession>
<dbReference type="RefSeq" id="XP_007767399.1">
    <property type="nucleotide sequence ID" value="XM_007769209.1"/>
</dbReference>
<dbReference type="InterPro" id="IPR016181">
    <property type="entry name" value="Acyl_CoA_acyltransferase"/>
</dbReference>
<dbReference type="AlphaFoldDB" id="A0A5M3MT64"/>
<evidence type="ECO:0000313" key="3">
    <source>
        <dbReference type="Proteomes" id="UP000053558"/>
    </source>
</evidence>
<dbReference type="OrthoDB" id="329272at2759"/>
<dbReference type="Proteomes" id="UP000053558">
    <property type="component" value="Unassembled WGS sequence"/>
</dbReference>
<feature type="domain" description="N-acetyltransferase" evidence="1">
    <location>
        <begin position="83"/>
        <end position="174"/>
    </location>
</feature>
<dbReference type="GeneID" id="19207674"/>
<dbReference type="SUPFAM" id="SSF55729">
    <property type="entry name" value="Acyl-CoA N-acyltransferases (Nat)"/>
    <property type="match status" value="1"/>
</dbReference>
<reference evidence="3" key="1">
    <citation type="journal article" date="2012" name="Science">
        <title>The Paleozoic origin of enzymatic lignin decomposition reconstructed from 31 fungal genomes.</title>
        <authorList>
            <person name="Floudas D."/>
            <person name="Binder M."/>
            <person name="Riley R."/>
            <person name="Barry K."/>
            <person name="Blanchette R.A."/>
            <person name="Henrissat B."/>
            <person name="Martinez A.T."/>
            <person name="Otillar R."/>
            <person name="Spatafora J.W."/>
            <person name="Yadav J.S."/>
            <person name="Aerts A."/>
            <person name="Benoit I."/>
            <person name="Boyd A."/>
            <person name="Carlson A."/>
            <person name="Copeland A."/>
            <person name="Coutinho P.M."/>
            <person name="de Vries R.P."/>
            <person name="Ferreira P."/>
            <person name="Findley K."/>
            <person name="Foster B."/>
            <person name="Gaskell J."/>
            <person name="Glotzer D."/>
            <person name="Gorecki P."/>
            <person name="Heitman J."/>
            <person name="Hesse C."/>
            <person name="Hori C."/>
            <person name="Igarashi K."/>
            <person name="Jurgens J.A."/>
            <person name="Kallen N."/>
            <person name="Kersten P."/>
            <person name="Kohler A."/>
            <person name="Kuees U."/>
            <person name="Kumar T.K.A."/>
            <person name="Kuo A."/>
            <person name="LaButti K."/>
            <person name="Larrondo L.F."/>
            <person name="Lindquist E."/>
            <person name="Ling A."/>
            <person name="Lombard V."/>
            <person name="Lucas S."/>
            <person name="Lundell T."/>
            <person name="Martin R."/>
            <person name="McLaughlin D.J."/>
            <person name="Morgenstern I."/>
            <person name="Morin E."/>
            <person name="Murat C."/>
            <person name="Nagy L.G."/>
            <person name="Nolan M."/>
            <person name="Ohm R.A."/>
            <person name="Patyshakuliyeva A."/>
            <person name="Rokas A."/>
            <person name="Ruiz-Duenas F.J."/>
            <person name="Sabat G."/>
            <person name="Salamov A."/>
            <person name="Samejima M."/>
            <person name="Schmutz J."/>
            <person name="Slot J.C."/>
            <person name="St John F."/>
            <person name="Stenlid J."/>
            <person name="Sun H."/>
            <person name="Sun S."/>
            <person name="Syed K."/>
            <person name="Tsang A."/>
            <person name="Wiebenga A."/>
            <person name="Young D."/>
            <person name="Pisabarro A."/>
            <person name="Eastwood D.C."/>
            <person name="Martin F."/>
            <person name="Cullen D."/>
            <person name="Grigoriev I.V."/>
            <person name="Hibbett D.S."/>
        </authorList>
    </citation>
    <scope>NUCLEOTIDE SEQUENCE [LARGE SCALE GENOMIC DNA]</scope>
    <source>
        <strain evidence="3">RWD-64-598 SS2</strain>
    </source>
</reference>
<evidence type="ECO:0000313" key="2">
    <source>
        <dbReference type="EMBL" id="EIW82280.1"/>
    </source>
</evidence>
<sequence length="179" mass="20178">MGDRGTQPGLTSKVPDRPPHELVVAPAGHPRRSEIQKQCIDVRIAVFIHEQGFSIDDEVDKYDSDPRATHILLRLVPSMTPIGTIRAVKLAPGKYKLSRLAVLKEYRQYRFGRDLVHALHAWVEQSASQDGVQSAQIIAHSQIPVKPFYAKYGYVNEGPEFEEDGAPHQKMVFQLQLSR</sequence>
<dbReference type="GO" id="GO:0016747">
    <property type="term" value="F:acyltransferase activity, transferring groups other than amino-acyl groups"/>
    <property type="evidence" value="ECO:0007669"/>
    <property type="project" value="InterPro"/>
</dbReference>
<name>A0A5M3MT64_CONPW</name>
<dbReference type="Gene3D" id="3.40.630.30">
    <property type="match status" value="1"/>
</dbReference>
<dbReference type="GO" id="GO:0006048">
    <property type="term" value="P:UDP-N-acetylglucosamine biosynthetic process"/>
    <property type="evidence" value="ECO:0007669"/>
    <property type="project" value="UniProtKB-UniPathway"/>
</dbReference>